<feature type="transmembrane region" description="Helical" evidence="9">
    <location>
        <begin position="60"/>
        <end position="80"/>
    </location>
</feature>
<evidence type="ECO:0000256" key="2">
    <source>
        <dbReference type="ARBA" id="ARBA00010631"/>
    </source>
</evidence>
<evidence type="ECO:0000256" key="7">
    <source>
        <dbReference type="ARBA" id="ARBA00031700"/>
    </source>
</evidence>
<dbReference type="Pfam" id="PF07298">
    <property type="entry name" value="NnrU"/>
    <property type="match status" value="1"/>
</dbReference>
<evidence type="ECO:0000256" key="4">
    <source>
        <dbReference type="ARBA" id="ARBA00022692"/>
    </source>
</evidence>
<reference evidence="11" key="3">
    <citation type="submission" date="2025-09" db="UniProtKB">
        <authorList>
            <consortium name="Ensembl"/>
        </authorList>
    </citation>
    <scope>IDENTIFICATION</scope>
</reference>
<dbReference type="EMBL" id="AFYH01255667">
    <property type="status" value="NOT_ANNOTATED_CDS"/>
    <property type="molecule type" value="Genomic_DNA"/>
</dbReference>
<evidence type="ECO:0000313" key="12">
    <source>
        <dbReference type="Proteomes" id="UP000008672"/>
    </source>
</evidence>
<dbReference type="Bgee" id="ENSLACG00000003251">
    <property type="expression patterns" value="Expressed in muscle tissue and 3 other cell types or tissues"/>
</dbReference>
<evidence type="ECO:0000256" key="3">
    <source>
        <dbReference type="ARBA" id="ARBA00013379"/>
    </source>
</evidence>
<dbReference type="PANTHER" id="PTHR31040">
    <property type="entry name" value="NURIM"/>
    <property type="match status" value="1"/>
</dbReference>
<evidence type="ECO:0000256" key="1">
    <source>
        <dbReference type="ARBA" id="ARBA00004473"/>
    </source>
</evidence>
<reference evidence="11" key="2">
    <citation type="submission" date="2025-08" db="UniProtKB">
        <authorList>
            <consortium name="Ensembl"/>
        </authorList>
    </citation>
    <scope>IDENTIFICATION</scope>
</reference>
<dbReference type="AlphaFoldDB" id="H3A1X8"/>
<keyword evidence="6 9" id="KW-0472">Membrane</keyword>
<dbReference type="OMA" id="RSEPWNN"/>
<keyword evidence="4 9" id="KW-0812">Transmembrane</keyword>
<organism evidence="11 12">
    <name type="scientific">Latimeria chalumnae</name>
    <name type="common">Coelacanth</name>
    <dbReference type="NCBI Taxonomy" id="7897"/>
    <lineage>
        <taxon>Eukaryota</taxon>
        <taxon>Metazoa</taxon>
        <taxon>Chordata</taxon>
        <taxon>Craniata</taxon>
        <taxon>Vertebrata</taxon>
        <taxon>Euteleostomi</taxon>
        <taxon>Coelacanthiformes</taxon>
        <taxon>Coelacanthidae</taxon>
        <taxon>Latimeria</taxon>
    </lineage>
</organism>
<feature type="transmembrane region" description="Helical" evidence="9">
    <location>
        <begin position="7"/>
        <end position="28"/>
    </location>
</feature>
<dbReference type="GeneTree" id="ENSGT00390000008146"/>
<evidence type="ECO:0000259" key="10">
    <source>
        <dbReference type="Pfam" id="PF07298"/>
    </source>
</evidence>
<reference evidence="12" key="1">
    <citation type="submission" date="2011-08" db="EMBL/GenBank/DDBJ databases">
        <title>The draft genome of Latimeria chalumnae.</title>
        <authorList>
            <person name="Di Palma F."/>
            <person name="Alfoldi J."/>
            <person name="Johnson J."/>
            <person name="Berlin A."/>
            <person name="Gnerre S."/>
            <person name="Jaffe D."/>
            <person name="MacCallum I."/>
            <person name="Young S."/>
            <person name="Walker B.J."/>
            <person name="Lander E."/>
            <person name="Lindblad-Toh K."/>
        </authorList>
    </citation>
    <scope>NUCLEOTIDE SEQUENCE [LARGE SCALE GENOMIC DNA]</scope>
    <source>
        <strain evidence="12">Wild caught</strain>
    </source>
</reference>
<dbReference type="PANTHER" id="PTHR31040:SF1">
    <property type="entry name" value="NURIM"/>
    <property type="match status" value="1"/>
</dbReference>
<dbReference type="Proteomes" id="UP000008672">
    <property type="component" value="Unassembled WGS sequence"/>
</dbReference>
<keyword evidence="12" id="KW-1185">Reference proteome</keyword>
<dbReference type="InParanoid" id="H3A1X8"/>
<feature type="transmembrane region" description="Helical" evidence="9">
    <location>
        <begin position="101"/>
        <end position="118"/>
    </location>
</feature>
<dbReference type="eggNOG" id="ENOG502RS62">
    <property type="taxonomic scope" value="Eukaryota"/>
</dbReference>
<dbReference type="Ensembl" id="ENSLACT00000003682.1">
    <property type="protein sequence ID" value="ENSLACP00000003649.1"/>
    <property type="gene ID" value="ENSLACG00000003251.1"/>
</dbReference>
<dbReference type="FunCoup" id="H3A1X8">
    <property type="interactions" value="375"/>
</dbReference>
<sequence length="186" mass="21196">PGLLARLGTALLSLLSFTFVFLTGIEFLRFVSYRAVFYTQEGNTEVTSWEWRAVLHESGVWRPLVVDLGLILLFVVQHSIMAAQTVKSWTVACCGVLQRSLYVLATAATLQVVLMRYWQKVDEAPPLWSPRSEPWNNWLPLACFVLHTVAWLVIFSVVLIFDYPELMGLKQVSRQTLELPPPPPRH</sequence>
<keyword evidence="5 9" id="KW-1133">Transmembrane helix</keyword>
<protein>
    <recommendedName>
        <fullName evidence="3">Nurim</fullName>
    </recommendedName>
    <alternativeName>
        <fullName evidence="8">Nuclear envelope membrane protein</fullName>
    </alternativeName>
    <alternativeName>
        <fullName evidence="7">Nuclear rim protein</fullName>
    </alternativeName>
</protein>
<proteinExistence type="inferred from homology"/>
<dbReference type="InterPro" id="IPR033580">
    <property type="entry name" value="Nurim-like"/>
</dbReference>
<evidence type="ECO:0000256" key="5">
    <source>
        <dbReference type="ARBA" id="ARBA00022989"/>
    </source>
</evidence>
<comment type="subcellular location">
    <subcellularLocation>
        <location evidence="1">Nucleus inner membrane</location>
        <topology evidence="1">Multi-pass membrane protein</topology>
    </subcellularLocation>
</comment>
<evidence type="ECO:0000256" key="6">
    <source>
        <dbReference type="ARBA" id="ARBA00023136"/>
    </source>
</evidence>
<evidence type="ECO:0000313" key="11">
    <source>
        <dbReference type="Ensembl" id="ENSLACP00000003649.1"/>
    </source>
</evidence>
<evidence type="ECO:0000256" key="8">
    <source>
        <dbReference type="ARBA" id="ARBA00032957"/>
    </source>
</evidence>
<evidence type="ECO:0000256" key="9">
    <source>
        <dbReference type="SAM" id="Phobius"/>
    </source>
</evidence>
<dbReference type="InterPro" id="IPR009915">
    <property type="entry name" value="NnrU_dom"/>
</dbReference>
<accession>H3A1X8</accession>
<dbReference type="GO" id="GO:0005637">
    <property type="term" value="C:nuclear inner membrane"/>
    <property type="evidence" value="ECO:0007669"/>
    <property type="project" value="UniProtKB-SubCell"/>
</dbReference>
<feature type="transmembrane region" description="Helical" evidence="9">
    <location>
        <begin position="138"/>
        <end position="161"/>
    </location>
</feature>
<gene>
    <name evidence="11" type="primary">NRM</name>
</gene>
<name>H3A1X8_LATCH</name>
<comment type="similarity">
    <text evidence="2">Belongs to the nurim family.</text>
</comment>
<dbReference type="HOGENOM" id="CLU_083708_1_0_1"/>
<feature type="domain" description="NnrU" evidence="10">
    <location>
        <begin position="70"/>
        <end position="151"/>
    </location>
</feature>